<dbReference type="GO" id="GO:0005975">
    <property type="term" value="P:carbohydrate metabolic process"/>
    <property type="evidence" value="ECO:0007669"/>
    <property type="project" value="InterPro"/>
</dbReference>
<dbReference type="Pfam" id="PF14310">
    <property type="entry name" value="Fn3-like"/>
    <property type="match status" value="1"/>
</dbReference>
<dbReference type="InterPro" id="IPR002772">
    <property type="entry name" value="Glyco_hydro_3_C"/>
</dbReference>
<keyword evidence="5" id="KW-1185">Reference proteome</keyword>
<dbReference type="Proteomes" id="UP000572212">
    <property type="component" value="Unassembled WGS sequence"/>
</dbReference>
<evidence type="ECO:0000313" key="5">
    <source>
        <dbReference type="Proteomes" id="UP000572212"/>
    </source>
</evidence>
<keyword evidence="2 4" id="KW-0378">Hydrolase</keyword>
<dbReference type="Gene3D" id="3.20.20.300">
    <property type="entry name" value="Glycoside hydrolase, family 3, N-terminal domain"/>
    <property type="match status" value="1"/>
</dbReference>
<evidence type="ECO:0000313" key="4">
    <source>
        <dbReference type="EMBL" id="MBB6513595.1"/>
    </source>
</evidence>
<dbReference type="FunFam" id="2.60.40.10:FF:000495">
    <property type="entry name" value="Periplasmic beta-glucosidase"/>
    <property type="match status" value="1"/>
</dbReference>
<dbReference type="GO" id="GO:0008422">
    <property type="term" value="F:beta-glucosidase activity"/>
    <property type="evidence" value="ECO:0007669"/>
    <property type="project" value="UniProtKB-EC"/>
</dbReference>
<dbReference type="EC" id="3.2.1.21" evidence="4"/>
<dbReference type="InterPro" id="IPR013783">
    <property type="entry name" value="Ig-like_fold"/>
</dbReference>
<dbReference type="PANTHER" id="PTHR42715">
    <property type="entry name" value="BETA-GLUCOSIDASE"/>
    <property type="match status" value="1"/>
</dbReference>
<evidence type="ECO:0000256" key="2">
    <source>
        <dbReference type="ARBA" id="ARBA00022801"/>
    </source>
</evidence>
<dbReference type="InterPro" id="IPR036881">
    <property type="entry name" value="Glyco_hydro_3_C_sf"/>
</dbReference>
<keyword evidence="4" id="KW-0326">Glycosidase</keyword>
<evidence type="ECO:0000259" key="3">
    <source>
        <dbReference type="SMART" id="SM01217"/>
    </source>
</evidence>
<dbReference type="Pfam" id="PF00933">
    <property type="entry name" value="Glyco_hydro_3"/>
    <property type="match status" value="1"/>
</dbReference>
<dbReference type="InterPro" id="IPR036962">
    <property type="entry name" value="Glyco_hydro_3_N_sf"/>
</dbReference>
<organism evidence="4 5">
    <name type="scientific">Gracilibacillus halotolerans</name>
    <dbReference type="NCBI Taxonomy" id="74386"/>
    <lineage>
        <taxon>Bacteria</taxon>
        <taxon>Bacillati</taxon>
        <taxon>Bacillota</taxon>
        <taxon>Bacilli</taxon>
        <taxon>Bacillales</taxon>
        <taxon>Bacillaceae</taxon>
        <taxon>Gracilibacillus</taxon>
    </lineage>
</organism>
<dbReference type="InterPro" id="IPR050288">
    <property type="entry name" value="Cellulose_deg_GH3"/>
</dbReference>
<reference evidence="4 5" key="1">
    <citation type="submission" date="2020-08" db="EMBL/GenBank/DDBJ databases">
        <title>Genomic Encyclopedia of Type Strains, Phase IV (KMG-IV): sequencing the most valuable type-strain genomes for metagenomic binning, comparative biology and taxonomic classification.</title>
        <authorList>
            <person name="Goeker M."/>
        </authorList>
    </citation>
    <scope>NUCLEOTIDE SEQUENCE [LARGE SCALE GENOMIC DNA]</scope>
    <source>
        <strain evidence="4 5">DSM 11805</strain>
    </source>
</reference>
<comment type="caution">
    <text evidence="4">The sequence shown here is derived from an EMBL/GenBank/DDBJ whole genome shotgun (WGS) entry which is preliminary data.</text>
</comment>
<sequence length="783" mass="87649">MSEMLKHQDIINEMTLEEKATLMSGQNFWNTAEISRLNIPSIMLTDGPHGLRKQGGKADHLGLNKSLPATCFPTAATLANSWDKELLYEVGSYLGKEAASENVSVLLGPGLNIKRNPLCGRNFEYFSEDPYLSGKLAAQLVKGIQSKGVAACVKHFAVNSQEHLRMTIDEVVDERALREIYLEGFRIAIEEGKPKTIMTSYNKVNGEYANENTHLLQDILYGEWQYDGVVVTDWGGNNDRVKGLIAGNQLEMPSSGGITDEEIVEAVQSGELEESLLDQRVSELLTLVFETMPPQLSKGEVDLEAHHTKAQEAAKKSMVLLKNEEDILPIGDASVAIIGDFATTPRYQGAGSSLINPTKLDNALEALQELGVNIVGYSQGFKRYGGRSNKLKTEALQLAKHADKVVVFLGLDEGSEAEGIDRNTMELPDNQLELINELAKIHSSIIVVLSGGAVIELPFVSQVKGMVHGYLGGQGSGKAIADILTGKTNPSGKLAETYPLRYEDVPSAPYYPGKEVTAEHRESIFVGYRYFDSANRPVLFPFGHGLSYTKFEYTNLTVDDTRVRCTIKNIGDFGGEEVVQLYIKPEKTNILRANRELKGFTKVYLEPNEEKEVMIELDQHTFQYFDTKEDKWVTEQGVYEIQIGSSIEDIRLTESIELEGKQTSEEELSDRLFNYYHKNIHHISDEEFHHLLGFTPPNPLWDRNKQLGYNDTIAQGKYKKGLGKLLYFITLATKKTLEKLGKPLMANNVMFVMNMPFRQIPRFSNGKVSEKMLDRLLKWINLW</sequence>
<comment type="similarity">
    <text evidence="1">Belongs to the glycosyl hydrolase 3 family.</text>
</comment>
<evidence type="ECO:0000256" key="1">
    <source>
        <dbReference type="ARBA" id="ARBA00005336"/>
    </source>
</evidence>
<dbReference type="SUPFAM" id="SSF52279">
    <property type="entry name" value="Beta-D-glucan exohydrolase, C-terminal domain"/>
    <property type="match status" value="1"/>
</dbReference>
<protein>
    <submittedName>
        <fullName evidence="4">Beta-glucosidase</fullName>
        <ecNumber evidence="4">3.2.1.21</ecNumber>
    </submittedName>
</protein>
<dbReference type="Gene3D" id="2.60.40.10">
    <property type="entry name" value="Immunoglobulins"/>
    <property type="match status" value="1"/>
</dbReference>
<accession>A0A841RQV8</accession>
<dbReference type="InterPro" id="IPR017853">
    <property type="entry name" value="GH"/>
</dbReference>
<dbReference type="SUPFAM" id="SSF51445">
    <property type="entry name" value="(Trans)glycosidases"/>
    <property type="match status" value="1"/>
</dbReference>
<dbReference type="Pfam" id="PF01915">
    <property type="entry name" value="Glyco_hydro_3_C"/>
    <property type="match status" value="1"/>
</dbReference>
<feature type="domain" description="Fibronectin type III-like" evidence="3">
    <location>
        <begin position="577"/>
        <end position="647"/>
    </location>
</feature>
<dbReference type="SMART" id="SM01217">
    <property type="entry name" value="Fn3_like"/>
    <property type="match status" value="1"/>
</dbReference>
<dbReference type="InterPro" id="IPR001764">
    <property type="entry name" value="Glyco_hydro_3_N"/>
</dbReference>
<dbReference type="InterPro" id="IPR026891">
    <property type="entry name" value="Fn3-like"/>
</dbReference>
<gene>
    <name evidence="4" type="ORF">GGQ92_002409</name>
</gene>
<dbReference type="EMBL" id="JACHON010000014">
    <property type="protein sequence ID" value="MBB6513595.1"/>
    <property type="molecule type" value="Genomic_DNA"/>
</dbReference>
<dbReference type="PRINTS" id="PR00133">
    <property type="entry name" value="GLHYDRLASE3"/>
</dbReference>
<proteinExistence type="inferred from homology"/>
<dbReference type="AlphaFoldDB" id="A0A841RQV8"/>
<dbReference type="PANTHER" id="PTHR42715:SF10">
    <property type="entry name" value="BETA-GLUCOSIDASE"/>
    <property type="match status" value="1"/>
</dbReference>
<name>A0A841RQV8_9BACI</name>
<dbReference type="Gene3D" id="3.40.50.1700">
    <property type="entry name" value="Glycoside hydrolase family 3 C-terminal domain"/>
    <property type="match status" value="1"/>
</dbReference>